<accession>A0A813JUQ2</accession>
<dbReference type="Proteomes" id="UP000626109">
    <property type="component" value="Unassembled WGS sequence"/>
</dbReference>
<evidence type="ECO:0000256" key="1">
    <source>
        <dbReference type="SAM" id="MobiDB-lite"/>
    </source>
</evidence>
<evidence type="ECO:0000313" key="2">
    <source>
        <dbReference type="EMBL" id="CAE8685497.1"/>
    </source>
</evidence>
<comment type="caution">
    <text evidence="2">The sequence shown here is derived from an EMBL/GenBank/DDBJ whole genome shotgun (WGS) entry which is preliminary data.</text>
</comment>
<dbReference type="AlphaFoldDB" id="A0A813JUQ2"/>
<organism evidence="2 3">
    <name type="scientific">Polarella glacialis</name>
    <name type="common">Dinoflagellate</name>
    <dbReference type="NCBI Taxonomy" id="89957"/>
    <lineage>
        <taxon>Eukaryota</taxon>
        <taxon>Sar</taxon>
        <taxon>Alveolata</taxon>
        <taxon>Dinophyceae</taxon>
        <taxon>Suessiales</taxon>
        <taxon>Suessiaceae</taxon>
        <taxon>Polarella</taxon>
    </lineage>
</organism>
<name>A0A813JUQ2_POLGL</name>
<evidence type="ECO:0000313" key="3">
    <source>
        <dbReference type="Proteomes" id="UP000626109"/>
    </source>
</evidence>
<feature type="compositionally biased region" description="Low complexity" evidence="1">
    <location>
        <begin position="62"/>
        <end position="81"/>
    </location>
</feature>
<dbReference type="EMBL" id="CAJNNW010026452">
    <property type="protein sequence ID" value="CAE8685497.1"/>
    <property type="molecule type" value="Genomic_DNA"/>
</dbReference>
<feature type="region of interest" description="Disordered" evidence="1">
    <location>
        <begin position="58"/>
        <end position="110"/>
    </location>
</feature>
<reference evidence="2" key="1">
    <citation type="submission" date="2021-02" db="EMBL/GenBank/DDBJ databases">
        <authorList>
            <person name="Dougan E. K."/>
            <person name="Rhodes N."/>
            <person name="Thang M."/>
            <person name="Chan C."/>
        </authorList>
    </citation>
    <scope>NUCLEOTIDE SEQUENCE</scope>
</reference>
<gene>
    <name evidence="2" type="ORF">PGLA2088_LOCUS24494</name>
</gene>
<sequence>MLKLKACMHVAHIPVLMQLPFALSKLCIARLVRPKAGETVTKVHVLTLERPKAGETATKVHNSNTNNNKITTTTTTATRTTRASPIKPEVNPLAEAPHEPSARHHLPAAS</sequence>
<protein>
    <submittedName>
        <fullName evidence="2">Uncharacterized protein</fullName>
    </submittedName>
</protein>
<proteinExistence type="predicted"/>